<dbReference type="InterPro" id="IPR033734">
    <property type="entry name" value="Jacalin-like_lectin_dom_plant"/>
</dbReference>
<sequence length="358" mass="40912">MAIMAHNILLQNDVNYGYWKVRMRANLREADEDIWTFVQFGWEEPLVMQEDGLKTLKSKTKWTATDYDEAGGIRFIKAEVKSDDKPKAEEKSGSVTKTKENQNTAFSAVSAARKDETQSKIAIPKIQDIKVVAKRRNVCHFCGKIGHSVAFCYSRINQIERAWRMDLCYVEPRRYGHLWIAKNDLYPKFMKGIESFDGPTSIMKFFTEFFTQAGGDGGECTLKNLELDRLLQWWSFVSCTCVTHEGSNAICFVKFMYYKDARMFFGDDQGNKTHLFGVKEFELNYPFEYVTSVEGSYDNISGAITMLRLKTNRQTSPDFGVGTTSSFVVHKDNHMIVGFHGKSGNLLLHKIGVHVIPI</sequence>
<accession>A0A0D3CQ59</accession>
<dbReference type="Gene3D" id="2.100.10.30">
    <property type="entry name" value="Jacalin-like lectin domain"/>
    <property type="match status" value="1"/>
</dbReference>
<evidence type="ECO:0000259" key="4">
    <source>
        <dbReference type="PROSITE" id="PS51752"/>
    </source>
</evidence>
<keyword evidence="2" id="KW-0430">Lectin</keyword>
<dbReference type="PANTHER" id="PTHR47293">
    <property type="entry name" value="JACALIN-RELATED LECTIN 3"/>
    <property type="match status" value="1"/>
</dbReference>
<dbReference type="SUPFAM" id="SSF51101">
    <property type="entry name" value="Mannose-binding lectins"/>
    <property type="match status" value="1"/>
</dbReference>
<proteinExistence type="inferred from homology"/>
<comment type="similarity">
    <text evidence="1">Belongs to the jacalin lectin family.</text>
</comment>
<evidence type="ECO:0000256" key="1">
    <source>
        <dbReference type="ARBA" id="ARBA00006568"/>
    </source>
</evidence>
<dbReference type="InterPro" id="IPR001229">
    <property type="entry name" value="Jacalin-like_lectin_dom"/>
</dbReference>
<dbReference type="Gramene" id="Bo6g027590.1">
    <property type="protein sequence ID" value="Bo6g027590.1"/>
    <property type="gene ID" value="Bo6g027590"/>
</dbReference>
<keyword evidence="3" id="KW-0677">Repeat</keyword>
<dbReference type="InterPro" id="IPR036404">
    <property type="entry name" value="Jacalin-like_lectin_dom_sf"/>
</dbReference>
<dbReference type="GO" id="GO:0030246">
    <property type="term" value="F:carbohydrate binding"/>
    <property type="evidence" value="ECO:0007669"/>
    <property type="project" value="UniProtKB-KW"/>
</dbReference>
<organism evidence="5 6">
    <name type="scientific">Brassica oleracea var. oleracea</name>
    <dbReference type="NCBI Taxonomy" id="109376"/>
    <lineage>
        <taxon>Eukaryota</taxon>
        <taxon>Viridiplantae</taxon>
        <taxon>Streptophyta</taxon>
        <taxon>Embryophyta</taxon>
        <taxon>Tracheophyta</taxon>
        <taxon>Spermatophyta</taxon>
        <taxon>Magnoliopsida</taxon>
        <taxon>eudicotyledons</taxon>
        <taxon>Gunneridae</taxon>
        <taxon>Pentapetalae</taxon>
        <taxon>rosids</taxon>
        <taxon>malvids</taxon>
        <taxon>Brassicales</taxon>
        <taxon>Brassicaceae</taxon>
        <taxon>Brassiceae</taxon>
        <taxon>Brassica</taxon>
    </lineage>
</organism>
<dbReference type="PROSITE" id="PS51752">
    <property type="entry name" value="JACALIN_LECTIN"/>
    <property type="match status" value="1"/>
</dbReference>
<protein>
    <recommendedName>
        <fullName evidence="4">Jacalin-type lectin domain-containing protein</fullName>
    </recommendedName>
</protein>
<dbReference type="eggNOG" id="KOG0017">
    <property type="taxonomic scope" value="Eukaryota"/>
</dbReference>
<dbReference type="SMART" id="SM00915">
    <property type="entry name" value="Jacalin"/>
    <property type="match status" value="1"/>
</dbReference>
<evidence type="ECO:0000313" key="5">
    <source>
        <dbReference type="EnsemblPlants" id="Bo6g027590.1"/>
    </source>
</evidence>
<evidence type="ECO:0000256" key="3">
    <source>
        <dbReference type="ARBA" id="ARBA00022737"/>
    </source>
</evidence>
<reference evidence="5 6" key="1">
    <citation type="journal article" date="2014" name="Genome Biol.">
        <title>Transcriptome and methylome profiling reveals relics of genome dominance in the mesopolyploid Brassica oleracea.</title>
        <authorList>
            <person name="Parkin I.A."/>
            <person name="Koh C."/>
            <person name="Tang H."/>
            <person name="Robinson S.J."/>
            <person name="Kagale S."/>
            <person name="Clarke W.E."/>
            <person name="Town C.D."/>
            <person name="Nixon J."/>
            <person name="Krishnakumar V."/>
            <person name="Bidwell S.L."/>
            <person name="Denoeud F."/>
            <person name="Belcram H."/>
            <person name="Links M.G."/>
            <person name="Just J."/>
            <person name="Clarke C."/>
            <person name="Bender T."/>
            <person name="Huebert T."/>
            <person name="Mason A.S."/>
            <person name="Pires J.C."/>
            <person name="Barker G."/>
            <person name="Moore J."/>
            <person name="Walley P.G."/>
            <person name="Manoli S."/>
            <person name="Batley J."/>
            <person name="Edwards D."/>
            <person name="Nelson M.N."/>
            <person name="Wang X."/>
            <person name="Paterson A.H."/>
            <person name="King G."/>
            <person name="Bancroft I."/>
            <person name="Chalhoub B."/>
            <person name="Sharpe A.G."/>
        </authorList>
    </citation>
    <scope>NUCLEOTIDE SEQUENCE</scope>
    <source>
        <strain evidence="5 6">cv. TO1000</strain>
    </source>
</reference>
<dbReference type="Pfam" id="PF01419">
    <property type="entry name" value="Jacalin"/>
    <property type="match status" value="1"/>
</dbReference>
<dbReference type="CDD" id="cd09612">
    <property type="entry name" value="Jacalin"/>
    <property type="match status" value="1"/>
</dbReference>
<reference evidence="5" key="2">
    <citation type="submission" date="2015-03" db="UniProtKB">
        <authorList>
            <consortium name="EnsemblPlants"/>
        </authorList>
    </citation>
    <scope>IDENTIFICATION</scope>
</reference>
<feature type="domain" description="Jacalin-type lectin" evidence="4">
    <location>
        <begin position="207"/>
        <end position="357"/>
    </location>
</feature>
<dbReference type="PANTHER" id="PTHR47293:SF66">
    <property type="entry name" value="JACALIN-RELATED LECTIN 11-RELATED"/>
    <property type="match status" value="1"/>
</dbReference>
<evidence type="ECO:0000256" key="2">
    <source>
        <dbReference type="ARBA" id="ARBA00022734"/>
    </source>
</evidence>
<evidence type="ECO:0000313" key="6">
    <source>
        <dbReference type="Proteomes" id="UP000032141"/>
    </source>
</evidence>
<dbReference type="HOGENOM" id="CLU_774675_0_0_1"/>
<dbReference type="EnsemblPlants" id="Bo6g027590.1">
    <property type="protein sequence ID" value="Bo6g027590.1"/>
    <property type="gene ID" value="Bo6g027590"/>
</dbReference>
<keyword evidence="6" id="KW-1185">Reference proteome</keyword>
<dbReference type="Proteomes" id="UP000032141">
    <property type="component" value="Chromosome C6"/>
</dbReference>
<name>A0A0D3CQ59_BRAOL</name>
<dbReference type="AlphaFoldDB" id="A0A0D3CQ59"/>